<name>A0A7K0G9F1_9ACTN</name>
<dbReference type="EMBL" id="VTFZ01000010">
    <property type="protein sequence ID" value="MRX80468.1"/>
    <property type="molecule type" value="Genomic_DNA"/>
</dbReference>
<evidence type="ECO:0000313" key="2">
    <source>
        <dbReference type="Proteomes" id="UP000470010"/>
    </source>
</evidence>
<protein>
    <submittedName>
        <fullName evidence="1">Uncharacterized protein</fullName>
    </submittedName>
</protein>
<accession>A0A7K0G9F1</accession>
<dbReference type="AlphaFoldDB" id="A0A7K0G9F1"/>
<gene>
    <name evidence="1" type="ORF">GJE22_07695</name>
</gene>
<comment type="caution">
    <text evidence="1">The sequence shown here is derived from an EMBL/GenBank/DDBJ whole genome shotgun (WGS) entry which is preliminary data.</text>
</comment>
<dbReference type="Proteomes" id="UP000470010">
    <property type="component" value="Unassembled WGS sequence"/>
</dbReference>
<evidence type="ECO:0000313" key="1">
    <source>
        <dbReference type="EMBL" id="MRX80468.1"/>
    </source>
</evidence>
<organism evidence="1 2">
    <name type="scientific">Enorma shizhengliae</name>
    <dbReference type="NCBI Taxonomy" id="2606615"/>
    <lineage>
        <taxon>Bacteria</taxon>
        <taxon>Bacillati</taxon>
        <taxon>Actinomycetota</taxon>
        <taxon>Coriobacteriia</taxon>
        <taxon>Coriobacteriales</taxon>
        <taxon>Coriobacteriaceae</taxon>
        <taxon>Enorma</taxon>
    </lineage>
</organism>
<sequence>MDDQVVYNGKVYVRERPRWIERGIGVEESMRHYSRLTKFYVVGNPVPGLSARRLDLKDLGWDAPWSKPEYLNRKMKDTVRDGDFLWSAEACDEMEEALRKADMLDGWVDWLAPRERAALHNCKKNQMMSLLYHVRNSLCHGRFTFFKRNRAIWIALEDVKNPGKGSPVGAWKQLSARMVLRYSTLLSWQELILAGPK</sequence>
<proteinExistence type="predicted"/>
<reference evidence="2" key="1">
    <citation type="submission" date="2019-08" db="EMBL/GenBank/DDBJ databases">
        <title>Arthrobacter sp. nov., isolated from plateau pika and Tibetan wild ass.</title>
        <authorList>
            <person name="Ge Y."/>
        </authorList>
    </citation>
    <scope>NUCLEOTIDE SEQUENCE [LARGE SCALE GENOMIC DNA]</scope>
    <source>
        <strain evidence="2">HF-1365</strain>
    </source>
</reference>
<dbReference type="RefSeq" id="WP_144687885.1">
    <property type="nucleotide sequence ID" value="NZ_VLLQ01000003.1"/>
</dbReference>
<keyword evidence="2" id="KW-1185">Reference proteome</keyword>